<feature type="compositionally biased region" description="Acidic residues" evidence="1">
    <location>
        <begin position="186"/>
        <end position="195"/>
    </location>
</feature>
<dbReference type="Proteomes" id="UP001151760">
    <property type="component" value="Unassembled WGS sequence"/>
</dbReference>
<reference evidence="2" key="2">
    <citation type="submission" date="2022-01" db="EMBL/GenBank/DDBJ databases">
        <authorList>
            <person name="Yamashiro T."/>
            <person name="Shiraishi A."/>
            <person name="Satake H."/>
            <person name="Nakayama K."/>
        </authorList>
    </citation>
    <scope>NUCLEOTIDE SEQUENCE</scope>
</reference>
<protein>
    <submittedName>
        <fullName evidence="2">Uncharacterized protein</fullName>
    </submittedName>
</protein>
<evidence type="ECO:0000256" key="1">
    <source>
        <dbReference type="SAM" id="MobiDB-lite"/>
    </source>
</evidence>
<feature type="compositionally biased region" description="Polar residues" evidence="1">
    <location>
        <begin position="171"/>
        <end position="184"/>
    </location>
</feature>
<organism evidence="2 3">
    <name type="scientific">Tanacetum coccineum</name>
    <dbReference type="NCBI Taxonomy" id="301880"/>
    <lineage>
        <taxon>Eukaryota</taxon>
        <taxon>Viridiplantae</taxon>
        <taxon>Streptophyta</taxon>
        <taxon>Embryophyta</taxon>
        <taxon>Tracheophyta</taxon>
        <taxon>Spermatophyta</taxon>
        <taxon>Magnoliopsida</taxon>
        <taxon>eudicotyledons</taxon>
        <taxon>Gunneridae</taxon>
        <taxon>Pentapetalae</taxon>
        <taxon>asterids</taxon>
        <taxon>campanulids</taxon>
        <taxon>Asterales</taxon>
        <taxon>Asteraceae</taxon>
        <taxon>Asteroideae</taxon>
        <taxon>Anthemideae</taxon>
        <taxon>Anthemidinae</taxon>
        <taxon>Tanacetum</taxon>
    </lineage>
</organism>
<feature type="region of interest" description="Disordered" evidence="1">
    <location>
        <begin position="125"/>
        <end position="144"/>
    </location>
</feature>
<accession>A0ABQ4Y3M6</accession>
<dbReference type="EMBL" id="BQNB010010047">
    <property type="protein sequence ID" value="GJS71987.1"/>
    <property type="molecule type" value="Genomic_DNA"/>
</dbReference>
<reference evidence="2" key="1">
    <citation type="journal article" date="2022" name="Int. J. Mol. Sci.">
        <title>Draft Genome of Tanacetum Coccineum: Genomic Comparison of Closely Related Tanacetum-Family Plants.</title>
        <authorList>
            <person name="Yamashiro T."/>
            <person name="Shiraishi A."/>
            <person name="Nakayama K."/>
            <person name="Satake H."/>
        </authorList>
    </citation>
    <scope>NUCLEOTIDE SEQUENCE</scope>
</reference>
<evidence type="ECO:0000313" key="2">
    <source>
        <dbReference type="EMBL" id="GJS71987.1"/>
    </source>
</evidence>
<proteinExistence type="predicted"/>
<feature type="region of interest" description="Disordered" evidence="1">
    <location>
        <begin position="151"/>
        <end position="197"/>
    </location>
</feature>
<feature type="compositionally biased region" description="Polar residues" evidence="1">
    <location>
        <begin position="152"/>
        <end position="164"/>
    </location>
</feature>
<sequence>MHFTTTNPTILNGGNSSSNSLLRQTAHCSTLLLIGTHNYPATIDTIVYAITEASIRNKLQLTNASGITMLPNNEIFEGMRHMGQELIVWKRISSKPSDKGSALLNLSKKVKKLEGILKRRNVVFSDSEEEEPEDQGRKSQDGPLVSLVQGLVTPSKTTVNNASGENKGKSKLQNPKPMTQSQAENIYEESEESGDMEAVSAEEFNKDLVKNFKQRLIPKSDTKSDNQKMNRALQEDWKEEKQIGYKDTICKDSDEDEYEASKDVDPISGTNIPVNPVLVAIKPTCIATYKIIKQGEKDKKLQGGKPDEDCYKLLKWMEKQAGISEGIEIGEQHLWMVHQLTKFHVQRVDMVINPPWNLPFLGAKGLTRPEQTARGKGISNSFMAVMVLQKPYSIQLTNVSCTESLNGFQSTMDMHLSGGQRTGYSRVNG</sequence>
<keyword evidence="3" id="KW-1185">Reference proteome</keyword>
<gene>
    <name evidence="2" type="ORF">Tco_0704828</name>
</gene>
<name>A0ABQ4Y3M6_9ASTR</name>
<evidence type="ECO:0000313" key="3">
    <source>
        <dbReference type="Proteomes" id="UP001151760"/>
    </source>
</evidence>
<comment type="caution">
    <text evidence="2">The sequence shown here is derived from an EMBL/GenBank/DDBJ whole genome shotgun (WGS) entry which is preliminary data.</text>
</comment>